<evidence type="ECO:0000259" key="5">
    <source>
        <dbReference type="PROSITE" id="PS50808"/>
    </source>
</evidence>
<evidence type="ECO:0000256" key="1">
    <source>
        <dbReference type="ARBA" id="ARBA00022723"/>
    </source>
</evidence>
<dbReference type="PANTHER" id="PTHR34396:SF25">
    <property type="entry name" value="BOUNDARY ELEMENT ASSOCIATED FACTOR"/>
    <property type="match status" value="1"/>
</dbReference>
<protein>
    <submittedName>
        <fullName evidence="6">Uncharacterized protein isoform X2</fullName>
    </submittedName>
</protein>
<keyword evidence="1" id="KW-0479">Metal-binding</keyword>
<name>A0A1S4BFV8_TOBAC</name>
<proteinExistence type="predicted"/>
<organism evidence="6">
    <name type="scientific">Nicotiana tabacum</name>
    <name type="common">Common tobacco</name>
    <dbReference type="NCBI Taxonomy" id="4097"/>
    <lineage>
        <taxon>Eukaryota</taxon>
        <taxon>Viridiplantae</taxon>
        <taxon>Streptophyta</taxon>
        <taxon>Embryophyta</taxon>
        <taxon>Tracheophyta</taxon>
        <taxon>Spermatophyta</taxon>
        <taxon>Magnoliopsida</taxon>
        <taxon>eudicotyledons</taxon>
        <taxon>Gunneridae</taxon>
        <taxon>Pentapetalae</taxon>
        <taxon>asterids</taxon>
        <taxon>lamiids</taxon>
        <taxon>Solanales</taxon>
        <taxon>Solanaceae</taxon>
        <taxon>Nicotianoideae</taxon>
        <taxon>Nicotianeae</taxon>
        <taxon>Nicotiana</taxon>
    </lineage>
</organism>
<dbReference type="GO" id="GO:0003677">
    <property type="term" value="F:DNA binding"/>
    <property type="evidence" value="ECO:0007669"/>
    <property type="project" value="InterPro"/>
</dbReference>
<gene>
    <name evidence="6" type="primary">LOC107807800</name>
</gene>
<dbReference type="SUPFAM" id="SSF57667">
    <property type="entry name" value="beta-beta-alpha zinc fingers"/>
    <property type="match status" value="1"/>
</dbReference>
<dbReference type="SMART" id="SM00614">
    <property type="entry name" value="ZnF_BED"/>
    <property type="match status" value="1"/>
</dbReference>
<evidence type="ECO:0000256" key="3">
    <source>
        <dbReference type="ARBA" id="ARBA00022833"/>
    </source>
</evidence>
<dbReference type="InterPro" id="IPR003656">
    <property type="entry name" value="Znf_BED"/>
</dbReference>
<dbReference type="GO" id="GO:0008270">
    <property type="term" value="F:zinc ion binding"/>
    <property type="evidence" value="ECO:0007669"/>
    <property type="project" value="UniProtKB-KW"/>
</dbReference>
<dbReference type="RefSeq" id="XP_016487721.1">
    <property type="nucleotide sequence ID" value="XM_016632235.1"/>
</dbReference>
<evidence type="ECO:0000256" key="2">
    <source>
        <dbReference type="ARBA" id="ARBA00022771"/>
    </source>
</evidence>
<dbReference type="InterPro" id="IPR036236">
    <property type="entry name" value="Znf_C2H2_sf"/>
</dbReference>
<reference evidence="6" key="1">
    <citation type="submission" date="2025-08" db="UniProtKB">
        <authorList>
            <consortium name="RefSeq"/>
        </authorList>
    </citation>
    <scope>IDENTIFICATION</scope>
</reference>
<keyword evidence="3" id="KW-0862">Zinc</keyword>
<sequence>MCCLSRMRCPRCMIYTSKIEANRAFWYRVGVGIIPTEPCRTFGLRVLRVLRVATAGFFLSSVPHCESATAAFFLSFTVTPSSSGSTMPRSPKARSPIWEHFELVEANEEVRKAKCLHCGRVYNCHPKYVGTMCLVKHIKKCLNPHPVIPYVRL</sequence>
<keyword evidence="2 4" id="KW-0863">Zinc-finger</keyword>
<dbReference type="InterPro" id="IPR053031">
    <property type="entry name" value="Cuticle_assoc_protein"/>
</dbReference>
<evidence type="ECO:0000256" key="4">
    <source>
        <dbReference type="PROSITE-ProRule" id="PRU00027"/>
    </source>
</evidence>
<dbReference type="AlphaFoldDB" id="A0A1S4BFV8"/>
<dbReference type="PROSITE" id="PS50808">
    <property type="entry name" value="ZF_BED"/>
    <property type="match status" value="1"/>
</dbReference>
<feature type="domain" description="BED-type" evidence="5">
    <location>
        <begin position="92"/>
        <end position="146"/>
    </location>
</feature>
<accession>A0A1S4BFV8</accession>
<dbReference type="PANTHER" id="PTHR34396">
    <property type="entry name" value="OS03G0264950 PROTEIN-RELATED"/>
    <property type="match status" value="1"/>
</dbReference>
<evidence type="ECO:0000313" key="6">
    <source>
        <dbReference type="RefSeq" id="XP_016487721.1"/>
    </source>
</evidence>
<dbReference type="Pfam" id="PF02892">
    <property type="entry name" value="zf-BED"/>
    <property type="match status" value="1"/>
</dbReference>